<evidence type="ECO:0000313" key="1">
    <source>
        <dbReference type="EMBL" id="KII75224.1"/>
    </source>
</evidence>
<dbReference type="Gene3D" id="3.30.2450.30">
    <property type="match status" value="1"/>
</dbReference>
<proteinExistence type="predicted"/>
<dbReference type="AlphaFoldDB" id="A0A0C2JBH8"/>
<gene>
    <name evidence="1" type="ORF">RF11_11848</name>
</gene>
<organism evidence="1 2">
    <name type="scientific">Thelohanellus kitauei</name>
    <name type="common">Myxosporean</name>
    <dbReference type="NCBI Taxonomy" id="669202"/>
    <lineage>
        <taxon>Eukaryota</taxon>
        <taxon>Metazoa</taxon>
        <taxon>Cnidaria</taxon>
        <taxon>Myxozoa</taxon>
        <taxon>Myxosporea</taxon>
        <taxon>Bivalvulida</taxon>
        <taxon>Platysporina</taxon>
        <taxon>Myxobolidae</taxon>
        <taxon>Thelohanellus</taxon>
    </lineage>
</organism>
<accession>A0A0C2JBH8</accession>
<dbReference type="EMBL" id="JWZT01000007">
    <property type="protein sequence ID" value="KII75224.1"/>
    <property type="molecule type" value="Genomic_DNA"/>
</dbReference>
<name>A0A0C2JBH8_THEKT</name>
<dbReference type="Proteomes" id="UP000031668">
    <property type="component" value="Unassembled WGS sequence"/>
</dbReference>
<sequence>MRATQLKDNQTETDNKPIFIGYIRSPGPLCYEIFLKKKTEGVYYVIKDQKASKPRNRIVLQIGNRLRFLEKILDFMKFAEENKKWSISDKIPTDFDRESYSEMKTEYGRLYRFKTFVEESVPYLRICYIYEGRHHSMVFHVHGIEWLIINIRRFSECYPNRIDGEDNYDDCDICGGLGRCLFGKPDSYKNKPIIIPSYMDFGQNNG</sequence>
<reference evidence="1 2" key="1">
    <citation type="journal article" date="2014" name="Genome Biol. Evol.">
        <title>The genome of the myxosporean Thelohanellus kitauei shows adaptations to nutrient acquisition within its fish host.</title>
        <authorList>
            <person name="Yang Y."/>
            <person name="Xiong J."/>
            <person name="Zhou Z."/>
            <person name="Huo F."/>
            <person name="Miao W."/>
            <person name="Ran C."/>
            <person name="Liu Y."/>
            <person name="Zhang J."/>
            <person name="Feng J."/>
            <person name="Wang M."/>
            <person name="Wang M."/>
            <person name="Wang L."/>
            <person name="Yao B."/>
        </authorList>
    </citation>
    <scope>NUCLEOTIDE SEQUENCE [LARGE SCALE GENOMIC DNA]</scope>
    <source>
        <strain evidence="1">Wuqing</strain>
    </source>
</reference>
<evidence type="ECO:0000313" key="2">
    <source>
        <dbReference type="Proteomes" id="UP000031668"/>
    </source>
</evidence>
<keyword evidence="2" id="KW-1185">Reference proteome</keyword>
<protein>
    <submittedName>
        <fullName evidence="1">Uncharacterized protein</fullName>
    </submittedName>
</protein>
<comment type="caution">
    <text evidence="1">The sequence shown here is derived from an EMBL/GenBank/DDBJ whole genome shotgun (WGS) entry which is preliminary data.</text>
</comment>